<protein>
    <submittedName>
        <fullName evidence="3">Unannotated protein</fullName>
    </submittedName>
</protein>
<accession>A0A6J6UCI0</accession>
<feature type="region of interest" description="Disordered" evidence="1">
    <location>
        <begin position="147"/>
        <end position="266"/>
    </location>
</feature>
<dbReference type="EMBL" id="CAEZYW010000289">
    <property type="protein sequence ID" value="CAB4756277.1"/>
    <property type="molecule type" value="Genomic_DNA"/>
</dbReference>
<organism evidence="3">
    <name type="scientific">freshwater metagenome</name>
    <dbReference type="NCBI Taxonomy" id="449393"/>
    <lineage>
        <taxon>unclassified sequences</taxon>
        <taxon>metagenomes</taxon>
        <taxon>ecological metagenomes</taxon>
    </lineage>
</organism>
<gene>
    <name evidence="3" type="ORF">UFOPK2786_01574</name>
</gene>
<feature type="compositionally biased region" description="Low complexity" evidence="1">
    <location>
        <begin position="187"/>
        <end position="208"/>
    </location>
</feature>
<sequence>MTSLIYIAIIVLWIAVLVPMWIRRLDRVSESKSTEKFSSAMELLGTKVTAETAVTSGAAARDPKPPVTPRLAAERARKAAELRAAAAARRASIRRSVVLAILASALMATLVLALVRTIAQWVPLATAAMVIAFVVASALTASSRGEALAASAARPRGEHRAELRGRDRESGLDGESWEPIVEDQWIRRPAPRTTSSRPGSPRAATVAIEVERPRERPPIIAPPEFDSHDSAPADSRPPARRRQTVDLSRDDGLRDDGRSDTEAIPVIDEAYVASRRASNE</sequence>
<reference evidence="3" key="1">
    <citation type="submission" date="2020-05" db="EMBL/GenBank/DDBJ databases">
        <authorList>
            <person name="Chiriac C."/>
            <person name="Salcher M."/>
            <person name="Ghai R."/>
            <person name="Kavagutti S V."/>
        </authorList>
    </citation>
    <scope>NUCLEOTIDE SEQUENCE</scope>
</reference>
<feature type="transmembrane region" description="Helical" evidence="2">
    <location>
        <begin position="6"/>
        <end position="22"/>
    </location>
</feature>
<name>A0A6J6UCI0_9ZZZZ</name>
<keyword evidence="2" id="KW-0812">Transmembrane</keyword>
<evidence type="ECO:0000256" key="2">
    <source>
        <dbReference type="SAM" id="Phobius"/>
    </source>
</evidence>
<dbReference type="AlphaFoldDB" id="A0A6J6UCI0"/>
<evidence type="ECO:0000313" key="3">
    <source>
        <dbReference type="EMBL" id="CAB4756277.1"/>
    </source>
</evidence>
<proteinExistence type="predicted"/>
<feature type="compositionally biased region" description="Basic and acidic residues" evidence="1">
    <location>
        <begin position="243"/>
        <end position="261"/>
    </location>
</feature>
<evidence type="ECO:0000256" key="1">
    <source>
        <dbReference type="SAM" id="MobiDB-lite"/>
    </source>
</evidence>
<feature type="transmembrane region" description="Helical" evidence="2">
    <location>
        <begin position="121"/>
        <end position="141"/>
    </location>
</feature>
<feature type="transmembrane region" description="Helical" evidence="2">
    <location>
        <begin position="97"/>
        <end position="115"/>
    </location>
</feature>
<keyword evidence="2" id="KW-1133">Transmembrane helix</keyword>
<feature type="compositionally biased region" description="Basic and acidic residues" evidence="1">
    <location>
        <begin position="155"/>
        <end position="171"/>
    </location>
</feature>
<keyword evidence="2" id="KW-0472">Membrane</keyword>